<keyword evidence="2" id="KW-1185">Reference proteome</keyword>
<name>A0ABU8CV74_9HYPH</name>
<dbReference type="RefSeq" id="WP_264399544.1">
    <property type="nucleotide sequence ID" value="NZ_JBAMYB010000024.1"/>
</dbReference>
<accession>A0ABU8CV74</accession>
<protein>
    <submittedName>
        <fullName evidence="1">Uncharacterized protein</fullName>
    </submittedName>
</protein>
<evidence type="ECO:0000313" key="2">
    <source>
        <dbReference type="Proteomes" id="UP001531129"/>
    </source>
</evidence>
<organism evidence="1 2">
    <name type="scientific">Rhizobium aouanii</name>
    <dbReference type="NCBI Taxonomy" id="3118145"/>
    <lineage>
        <taxon>Bacteria</taxon>
        <taxon>Pseudomonadati</taxon>
        <taxon>Pseudomonadota</taxon>
        <taxon>Alphaproteobacteria</taxon>
        <taxon>Hyphomicrobiales</taxon>
        <taxon>Rhizobiaceae</taxon>
        <taxon>Rhizobium/Agrobacterium group</taxon>
        <taxon>Rhizobium</taxon>
    </lineage>
</organism>
<gene>
    <name evidence="1" type="ORF">V8Q02_31860</name>
</gene>
<sequence length="63" mass="6611">METVAIPTTRPAAITAIDLLTTGGNLSHLSQKERLPAQAAFPISESMKVSISSGVDDRGDTDQ</sequence>
<dbReference type="EMBL" id="JBAMYC010000026">
    <property type="protein sequence ID" value="MEI1252559.1"/>
    <property type="molecule type" value="Genomic_DNA"/>
</dbReference>
<comment type="caution">
    <text evidence="1">The sequence shown here is derived from an EMBL/GenBank/DDBJ whole genome shotgun (WGS) entry which is preliminary data.</text>
</comment>
<reference evidence="1 2" key="1">
    <citation type="submission" date="2024-01" db="EMBL/GenBank/DDBJ databases">
        <title>Draft genome sequences of three bacterial strains isolated from Acacia saligna represent a potential new species within the genus Rhizobium.</title>
        <authorList>
            <person name="Tambong J.T."/>
            <person name="Mnasri B."/>
        </authorList>
    </citation>
    <scope>NUCLEOTIDE SEQUENCE [LARGE SCALE GENOMIC DNA]</scope>
    <source>
        <strain evidence="1 2">1AS12I</strain>
    </source>
</reference>
<evidence type="ECO:0000313" key="1">
    <source>
        <dbReference type="EMBL" id="MEI1252559.1"/>
    </source>
</evidence>
<dbReference type="Proteomes" id="UP001531129">
    <property type="component" value="Unassembled WGS sequence"/>
</dbReference>
<proteinExistence type="predicted"/>